<keyword evidence="2" id="KW-1185">Reference proteome</keyword>
<sequence length="736" mass="84139">MRTLFGFILSLLLIHPILGNDTYEKFSENGKTGLRNSTTNQVVIEAIYDDVGWSKGSLKTTSGLIGLKQNERWALANIDGSKITRHLFSELYPFTDNTFIVGERSRFSILNDYGAINSKGNEVIPTEYQWIEPIDNVLIVSKKTGNENQFGLLNKNGNTLLPLEFNHIEKVDNQTLSVQNNQGLYALYTLQGKALSGFRYELILRYDESSFRVKYYNKEGLIDRKGTLIIPPEYKSLNLRNGKAEVLPFNKWTVFALESSPKTLAHDDIWLINKDLMAIQTNGNMGIVNISNENTFEHYVQKMQIIHAQSELLAVKKNGFEGVINAEGKSILSYQFDSIQFFKSVIFAKSRRKDNQNWIPYDLTGKRIGIQFYEKVTKKEDGSFLALKNEKVGLLDTEGYEQTPFIFDKIYDFDNGLAIAEYLGNQGIIKSNGNWLITPYKDSIQMIDRRIFYQQGTEYGVYDLFEQQMFRSIDPITPYQNAFSERTDDGYKIYDFDANQLSPNTYDSAYQIAPDFLVLKSKNKFELLRISTTQTFKLDSKTQQVRGYSEGLISVMMENEWGFVSEQGLLTIANRYQQAKEFSQGLLAIRINGNWGFINTDDQITIQPTFQSVESFRNGLSTVKTNNLYGLIDLNGIFVLNAVYNQLTRKQGFILLEKDKQFGLANHEGVLVRTPQFDSMTTTDNINFIVSRNGKYGVVDIEGRDRVPVSFDVIKQSGNTFLAMEKQAWIEIKINK</sequence>
<protein>
    <recommendedName>
        <fullName evidence="3">WG repeat-containing protein</fullName>
    </recommendedName>
</protein>
<dbReference type="RefSeq" id="WP_068413907.1">
    <property type="nucleotide sequence ID" value="NZ_LRDB01000008.1"/>
</dbReference>
<evidence type="ECO:0000313" key="2">
    <source>
        <dbReference type="Proteomes" id="UP000075615"/>
    </source>
</evidence>
<dbReference type="Pfam" id="PF14903">
    <property type="entry name" value="WG_beta_rep"/>
    <property type="match status" value="4"/>
</dbReference>
<evidence type="ECO:0008006" key="3">
    <source>
        <dbReference type="Google" id="ProtNLM"/>
    </source>
</evidence>
<comment type="caution">
    <text evidence="1">The sequence shown here is derived from an EMBL/GenBank/DDBJ whole genome shotgun (WGS) entry which is preliminary data.</text>
</comment>
<proteinExistence type="predicted"/>
<gene>
    <name evidence="1" type="ORF">AWN68_17350</name>
</gene>
<name>A0A150XNH7_9BACT</name>
<dbReference type="STRING" id="296218.AWN68_17350"/>
<reference evidence="1 2" key="1">
    <citation type="submission" date="2016-01" db="EMBL/GenBank/DDBJ databases">
        <title>Genome sequencing of Roseivirga echinicomitans KMM 6058.</title>
        <authorList>
            <person name="Selvaratnam C."/>
            <person name="Thevarajoo S."/>
            <person name="Goh K.M."/>
            <person name="Ee R."/>
            <person name="Chan K.-G."/>
            <person name="Chong C.S."/>
        </authorList>
    </citation>
    <scope>NUCLEOTIDE SEQUENCE [LARGE SCALE GENOMIC DNA]</scope>
    <source>
        <strain evidence="1 2">KMM 6058</strain>
    </source>
</reference>
<evidence type="ECO:0000313" key="1">
    <source>
        <dbReference type="EMBL" id="KYG80264.1"/>
    </source>
</evidence>
<accession>A0A150XNH7</accession>
<dbReference type="InterPro" id="IPR032774">
    <property type="entry name" value="WG_beta_rep"/>
</dbReference>
<dbReference type="Proteomes" id="UP000075615">
    <property type="component" value="Unassembled WGS sequence"/>
</dbReference>
<dbReference type="PANTHER" id="PTHR37841">
    <property type="entry name" value="GLR2918 PROTEIN"/>
    <property type="match status" value="1"/>
</dbReference>
<organism evidence="1 2">
    <name type="scientific">Roseivirga echinicomitans</name>
    <dbReference type="NCBI Taxonomy" id="296218"/>
    <lineage>
        <taxon>Bacteria</taxon>
        <taxon>Pseudomonadati</taxon>
        <taxon>Bacteroidota</taxon>
        <taxon>Cytophagia</taxon>
        <taxon>Cytophagales</taxon>
        <taxon>Roseivirgaceae</taxon>
        <taxon>Roseivirga</taxon>
    </lineage>
</organism>
<dbReference type="PANTHER" id="PTHR37841:SF1">
    <property type="entry name" value="DUF3298 DOMAIN-CONTAINING PROTEIN"/>
    <property type="match status" value="1"/>
</dbReference>
<dbReference type="EMBL" id="LRDB01000008">
    <property type="protein sequence ID" value="KYG80264.1"/>
    <property type="molecule type" value="Genomic_DNA"/>
</dbReference>
<dbReference type="OrthoDB" id="2485468at2"/>
<dbReference type="AlphaFoldDB" id="A0A150XNH7"/>